<protein>
    <submittedName>
        <fullName evidence="1">Uncharacterized protein</fullName>
    </submittedName>
</protein>
<accession>A0ABN4G544</accession>
<evidence type="ECO:0000313" key="1">
    <source>
        <dbReference type="EMBL" id="AKJ08681.1"/>
    </source>
</evidence>
<organism evidence="1 2">
    <name type="scientific">Streptomyces incarnatus</name>
    <dbReference type="NCBI Taxonomy" id="665007"/>
    <lineage>
        <taxon>Bacteria</taxon>
        <taxon>Bacillati</taxon>
        <taxon>Actinomycetota</taxon>
        <taxon>Actinomycetes</taxon>
        <taxon>Kitasatosporales</taxon>
        <taxon>Streptomycetaceae</taxon>
        <taxon>Streptomyces</taxon>
    </lineage>
</organism>
<evidence type="ECO:0000313" key="2">
    <source>
        <dbReference type="Proteomes" id="UP000035366"/>
    </source>
</evidence>
<keyword evidence="2" id="KW-1185">Reference proteome</keyword>
<dbReference type="Proteomes" id="UP000035366">
    <property type="component" value="Chromosome"/>
</dbReference>
<name>A0ABN4G544_9ACTN</name>
<dbReference type="RefSeq" id="WP_208896798.1">
    <property type="nucleotide sequence ID" value="NZ_CP011497.1"/>
</dbReference>
<gene>
    <name evidence="1" type="ORF">ABB07_01085</name>
</gene>
<proteinExistence type="predicted"/>
<dbReference type="EMBL" id="CP011497">
    <property type="protein sequence ID" value="AKJ08681.1"/>
    <property type="molecule type" value="Genomic_DNA"/>
</dbReference>
<sequence length="179" mass="19045">MTDDPAIWNRLAALLPEAEAREVMDCWAVGEQEAGLGLLVSGILEHQVLISDSVRAQISVLAEAWGEREALTPQILQCRDGGTPGPVRLIEGDGSTAPEAMDGAEQDLAGLVLVPWIACARCGQVLMRAHARESWGGLSYLARHYVITTPNRATVLRLFPADAADAAFAALQQACSEAA</sequence>
<reference evidence="1 2" key="1">
    <citation type="journal article" date="2015" name="ISME J.">
        <title>Draft Genome Sequence of Streptomyces incarnatus NRRL8089, which Produces the Nucleoside Antibiotic Sinefungin.</title>
        <authorList>
            <person name="Oshima K."/>
            <person name="Hattori M."/>
            <person name="Shimizu H."/>
            <person name="Fukuda K."/>
            <person name="Nemoto M."/>
            <person name="Inagaki K."/>
            <person name="Tamura T."/>
        </authorList>
    </citation>
    <scope>NUCLEOTIDE SEQUENCE [LARGE SCALE GENOMIC DNA]</scope>
    <source>
        <strain evidence="1 2">NRRL 8089</strain>
    </source>
</reference>